<dbReference type="RefSeq" id="WP_386272378.1">
    <property type="nucleotide sequence ID" value="NZ_JBHSIJ010000002.1"/>
</dbReference>
<accession>A0ABW2T7P2</accession>
<keyword evidence="2" id="KW-1185">Reference proteome</keyword>
<dbReference type="EMBL" id="JBHTEE010000001">
    <property type="protein sequence ID" value="MFC7603811.1"/>
    <property type="molecule type" value="Genomic_DNA"/>
</dbReference>
<organism evidence="1 2">
    <name type="scientific">Streptosporangium amethystogenes subsp. fukuiense</name>
    <dbReference type="NCBI Taxonomy" id="698418"/>
    <lineage>
        <taxon>Bacteria</taxon>
        <taxon>Bacillati</taxon>
        <taxon>Actinomycetota</taxon>
        <taxon>Actinomycetes</taxon>
        <taxon>Streptosporangiales</taxon>
        <taxon>Streptosporangiaceae</taxon>
        <taxon>Streptosporangium</taxon>
    </lineage>
</organism>
<protein>
    <submittedName>
        <fullName evidence="1">Uncharacterized protein</fullName>
    </submittedName>
</protein>
<sequence>MADIHELMVAMDLRGDLPETELAELRWHLGLGSRPEHITEETIVVNEVLDLLPDEQEPVQDENGDWVIKEFPQPAWEDGSPYAASKIPGAGCSILVRADDHADERWALTCRWEVHPDGHAEVAERIGWLAARLHKNESFFGYQRWYEDNEPELLSVRDGKVVACRNGAFVPPFWDEPDADC</sequence>
<comment type="caution">
    <text evidence="1">The sequence shown here is derived from an EMBL/GenBank/DDBJ whole genome shotgun (WGS) entry which is preliminary data.</text>
</comment>
<name>A0ABW2T7P2_9ACTN</name>
<proteinExistence type="predicted"/>
<gene>
    <name evidence="1" type="ORF">ACFQVD_27225</name>
</gene>
<evidence type="ECO:0000313" key="1">
    <source>
        <dbReference type="EMBL" id="MFC7603811.1"/>
    </source>
</evidence>
<reference evidence="2" key="1">
    <citation type="journal article" date="2019" name="Int. J. Syst. Evol. Microbiol.">
        <title>The Global Catalogue of Microorganisms (GCM) 10K type strain sequencing project: providing services to taxonomists for standard genome sequencing and annotation.</title>
        <authorList>
            <consortium name="The Broad Institute Genomics Platform"/>
            <consortium name="The Broad Institute Genome Sequencing Center for Infectious Disease"/>
            <person name="Wu L."/>
            <person name="Ma J."/>
        </authorList>
    </citation>
    <scope>NUCLEOTIDE SEQUENCE [LARGE SCALE GENOMIC DNA]</scope>
    <source>
        <strain evidence="2">JCM 10083</strain>
    </source>
</reference>
<dbReference type="Proteomes" id="UP001596514">
    <property type="component" value="Unassembled WGS sequence"/>
</dbReference>
<evidence type="ECO:0000313" key="2">
    <source>
        <dbReference type="Proteomes" id="UP001596514"/>
    </source>
</evidence>